<dbReference type="PANTHER" id="PTHR42878">
    <property type="entry name" value="TWO-COMPONENT HISTIDINE KINASE"/>
    <property type="match status" value="1"/>
</dbReference>
<comment type="catalytic activity">
    <reaction evidence="1">
        <text>ATP + protein L-histidine = ADP + protein N-phospho-L-histidine.</text>
        <dbReference type="EC" id="2.7.13.3"/>
    </reaction>
</comment>
<proteinExistence type="predicted"/>
<feature type="compositionally biased region" description="Low complexity" evidence="7">
    <location>
        <begin position="425"/>
        <end position="443"/>
    </location>
</feature>
<feature type="region of interest" description="Disordered" evidence="7">
    <location>
        <begin position="385"/>
        <end position="450"/>
    </location>
</feature>
<dbReference type="KEGG" id="htu:Htur_3424"/>
<dbReference type="PROSITE" id="PS50109">
    <property type="entry name" value="HIS_KIN"/>
    <property type="match status" value="1"/>
</dbReference>
<dbReference type="RefSeq" id="WP_012944543.1">
    <property type="nucleotide sequence ID" value="NC_013743.1"/>
</dbReference>
<feature type="transmembrane region" description="Helical" evidence="8">
    <location>
        <begin position="24"/>
        <end position="45"/>
    </location>
</feature>
<name>D2RQB0_HALTV</name>
<keyword evidence="8" id="KW-0812">Transmembrane</keyword>
<evidence type="ECO:0000256" key="2">
    <source>
        <dbReference type="ARBA" id="ARBA00012438"/>
    </source>
</evidence>
<dbReference type="PRINTS" id="PR00344">
    <property type="entry name" value="BCTRLSENSOR"/>
</dbReference>
<dbReference type="SUPFAM" id="SSF55874">
    <property type="entry name" value="ATPase domain of HSP90 chaperone/DNA topoisomerase II/histidine kinase"/>
    <property type="match status" value="1"/>
</dbReference>
<gene>
    <name evidence="10" type="ordered locus">Htur_3424</name>
</gene>
<dbReference type="InterPro" id="IPR003594">
    <property type="entry name" value="HATPase_dom"/>
</dbReference>
<dbReference type="InterPro" id="IPR036890">
    <property type="entry name" value="HATPase_C_sf"/>
</dbReference>
<feature type="domain" description="Histidine kinase" evidence="9">
    <location>
        <begin position="185"/>
        <end position="427"/>
    </location>
</feature>
<dbReference type="Proteomes" id="UP000001903">
    <property type="component" value="Chromosome"/>
</dbReference>
<dbReference type="HOGENOM" id="CLU_000445_114_71_2"/>
<dbReference type="GeneID" id="8744044"/>
<evidence type="ECO:0000256" key="7">
    <source>
        <dbReference type="SAM" id="MobiDB-lite"/>
    </source>
</evidence>
<keyword evidence="11" id="KW-1185">Reference proteome</keyword>
<organism evidence="10 11">
    <name type="scientific">Haloterrigena turkmenica (strain ATCC 51198 / DSM 5511 / JCM 9101 / NCIMB 13204 / VKM B-1734 / 4k)</name>
    <name type="common">Halococcus turkmenicus</name>
    <dbReference type="NCBI Taxonomy" id="543526"/>
    <lineage>
        <taxon>Archaea</taxon>
        <taxon>Methanobacteriati</taxon>
        <taxon>Methanobacteriota</taxon>
        <taxon>Stenosarchaea group</taxon>
        <taxon>Halobacteria</taxon>
        <taxon>Halobacteriales</taxon>
        <taxon>Natrialbaceae</taxon>
        <taxon>Haloterrigena</taxon>
    </lineage>
</organism>
<dbReference type="GO" id="GO:0007234">
    <property type="term" value="P:osmosensory signaling via phosphorelay pathway"/>
    <property type="evidence" value="ECO:0007669"/>
    <property type="project" value="TreeGrafter"/>
</dbReference>
<keyword evidence="5 10" id="KW-0418">Kinase</keyword>
<keyword evidence="3" id="KW-0597">Phosphoprotein</keyword>
<evidence type="ECO:0000256" key="1">
    <source>
        <dbReference type="ARBA" id="ARBA00000085"/>
    </source>
</evidence>
<keyword evidence="6" id="KW-0175">Coiled coil</keyword>
<feature type="transmembrane region" description="Helical" evidence="8">
    <location>
        <begin position="90"/>
        <end position="111"/>
    </location>
</feature>
<dbReference type="OrthoDB" id="106630at2157"/>
<protein>
    <recommendedName>
        <fullName evidence="2">histidine kinase</fullName>
        <ecNumber evidence="2">2.7.13.3</ecNumber>
    </recommendedName>
</protein>
<evidence type="ECO:0000259" key="9">
    <source>
        <dbReference type="PROSITE" id="PS50109"/>
    </source>
</evidence>
<dbReference type="CDD" id="cd00082">
    <property type="entry name" value="HisKA"/>
    <property type="match status" value="1"/>
</dbReference>
<evidence type="ECO:0000256" key="3">
    <source>
        <dbReference type="ARBA" id="ARBA00022553"/>
    </source>
</evidence>
<dbReference type="PANTHER" id="PTHR42878:SF15">
    <property type="entry name" value="BACTERIOPHYTOCHROME"/>
    <property type="match status" value="1"/>
</dbReference>
<dbReference type="AlphaFoldDB" id="D2RQB0"/>
<dbReference type="STRING" id="543526.Htur_3424"/>
<dbReference type="Gene3D" id="1.10.287.130">
    <property type="match status" value="1"/>
</dbReference>
<evidence type="ECO:0000313" key="11">
    <source>
        <dbReference type="Proteomes" id="UP000001903"/>
    </source>
</evidence>
<dbReference type="eggNOG" id="arCOG02358">
    <property type="taxonomic scope" value="Archaea"/>
</dbReference>
<dbReference type="InterPro" id="IPR003661">
    <property type="entry name" value="HisK_dim/P_dom"/>
</dbReference>
<accession>D2RQB0</accession>
<feature type="coiled-coil region" evidence="6">
    <location>
        <begin position="141"/>
        <end position="182"/>
    </location>
</feature>
<dbReference type="EC" id="2.7.13.3" evidence="2"/>
<dbReference type="InterPro" id="IPR050351">
    <property type="entry name" value="BphY/WalK/GraS-like"/>
</dbReference>
<evidence type="ECO:0000256" key="8">
    <source>
        <dbReference type="SAM" id="Phobius"/>
    </source>
</evidence>
<dbReference type="EMBL" id="CP001860">
    <property type="protein sequence ID" value="ADB62287.1"/>
    <property type="molecule type" value="Genomic_DNA"/>
</dbReference>
<dbReference type="Pfam" id="PF02518">
    <property type="entry name" value="HATPase_c"/>
    <property type="match status" value="1"/>
</dbReference>
<dbReference type="GO" id="GO:0000156">
    <property type="term" value="F:phosphorelay response regulator activity"/>
    <property type="evidence" value="ECO:0007669"/>
    <property type="project" value="TreeGrafter"/>
</dbReference>
<dbReference type="InterPro" id="IPR005467">
    <property type="entry name" value="His_kinase_dom"/>
</dbReference>
<dbReference type="GO" id="GO:0030295">
    <property type="term" value="F:protein kinase activator activity"/>
    <property type="evidence" value="ECO:0007669"/>
    <property type="project" value="TreeGrafter"/>
</dbReference>
<dbReference type="InterPro" id="IPR036097">
    <property type="entry name" value="HisK_dim/P_sf"/>
</dbReference>
<keyword evidence="4" id="KW-0808">Transferase</keyword>
<dbReference type="SMART" id="SM00387">
    <property type="entry name" value="HATPase_c"/>
    <property type="match status" value="1"/>
</dbReference>
<reference evidence="10 11" key="1">
    <citation type="journal article" date="2010" name="Stand. Genomic Sci.">
        <title>Complete genome sequence of Haloterrigena turkmenica type strain (4k).</title>
        <authorList>
            <person name="Saunders E."/>
            <person name="Tindall B.J."/>
            <person name="Fahnrich R."/>
            <person name="Lapidus A."/>
            <person name="Copeland A."/>
            <person name="Del Rio T.G."/>
            <person name="Lucas S."/>
            <person name="Chen F."/>
            <person name="Tice H."/>
            <person name="Cheng J.F."/>
            <person name="Han C."/>
            <person name="Detter J.C."/>
            <person name="Bruce D."/>
            <person name="Goodwin L."/>
            <person name="Chain P."/>
            <person name="Pitluck S."/>
            <person name="Pati A."/>
            <person name="Ivanova N."/>
            <person name="Mavromatis K."/>
            <person name="Chen A."/>
            <person name="Palaniappan K."/>
            <person name="Land M."/>
            <person name="Hauser L."/>
            <person name="Chang Y.J."/>
            <person name="Jeffries C.D."/>
            <person name="Brettin T."/>
            <person name="Rohde M."/>
            <person name="Goker M."/>
            <person name="Bristow J."/>
            <person name="Eisen J.A."/>
            <person name="Markowitz V."/>
            <person name="Hugenholtz P."/>
            <person name="Klenk H.P."/>
            <person name="Kyrpides N.C."/>
        </authorList>
    </citation>
    <scope>NUCLEOTIDE SEQUENCE [LARGE SCALE GENOMIC DNA]</scope>
    <source>
        <strain evidence="11">ATCC 51198 / DSM 5511 / JCM 9101 / NCIMB 13204 / VKM B-1734 / 4k</strain>
    </source>
</reference>
<keyword evidence="8" id="KW-1133">Transmembrane helix</keyword>
<dbReference type="Gene3D" id="3.30.565.10">
    <property type="entry name" value="Histidine kinase-like ATPase, C-terminal domain"/>
    <property type="match status" value="1"/>
</dbReference>
<evidence type="ECO:0000256" key="4">
    <source>
        <dbReference type="ARBA" id="ARBA00022679"/>
    </source>
</evidence>
<feature type="compositionally biased region" description="Basic and acidic residues" evidence="7">
    <location>
        <begin position="385"/>
        <end position="401"/>
    </location>
</feature>
<dbReference type="InterPro" id="IPR004358">
    <property type="entry name" value="Sig_transdc_His_kin-like_C"/>
</dbReference>
<dbReference type="SMART" id="SM00388">
    <property type="entry name" value="HisKA"/>
    <property type="match status" value="1"/>
</dbReference>
<evidence type="ECO:0000256" key="6">
    <source>
        <dbReference type="SAM" id="Coils"/>
    </source>
</evidence>
<evidence type="ECO:0000256" key="5">
    <source>
        <dbReference type="ARBA" id="ARBA00022777"/>
    </source>
</evidence>
<evidence type="ECO:0000313" key="10">
    <source>
        <dbReference type="EMBL" id="ADB62287.1"/>
    </source>
</evidence>
<dbReference type="SUPFAM" id="SSF47384">
    <property type="entry name" value="Homodimeric domain of signal transducing histidine kinase"/>
    <property type="match status" value="1"/>
</dbReference>
<sequence length="450" mass="48464">MVGESIESGSDAILESSLGDTRNWLRGLSALGALLVLVAVGNSIVTMAGNGILLEAILDLLLVGSFGIVLLYIGLWLPKTSIDAAYYPRILLWVVVGVTVMGIALGLRVLHPGVEVQFTFGTQAVFLAIGSVAGLAIGVHEAQALIQAAALEEQNEALKRTEQRLEETVEELEASNEQLEQFAYAASHDLQEPLRMVTSYLDLLEDRYADEFDDDGEEFLAFARDGADRMDTTIDALLEYSRVETQGGAFDTVDLEAILDDVLADLQFKLEEEDADLTREPLPAVAGDESQLRQVFQNLLANAIEYSGGEPPRIHIAATPETSDIDTDTDAASAWRISVSDEGPGIPTDDQDRIFEIFQRLHSSEEQSGSGIGLALCQRIVERHGVRPDSERPGSTDERSESVGGEIWVDSEPGEGSTFSLTLPSADASADADASDHAASPAKSDSRSRD</sequence>
<dbReference type="GO" id="GO:0000155">
    <property type="term" value="F:phosphorelay sensor kinase activity"/>
    <property type="evidence" value="ECO:0007669"/>
    <property type="project" value="InterPro"/>
</dbReference>
<keyword evidence="8" id="KW-0472">Membrane</keyword>
<feature type="transmembrane region" description="Helical" evidence="8">
    <location>
        <begin position="57"/>
        <end position="78"/>
    </location>
</feature>
<dbReference type="Pfam" id="PF00512">
    <property type="entry name" value="HisKA"/>
    <property type="match status" value="1"/>
</dbReference>
<feature type="transmembrane region" description="Helical" evidence="8">
    <location>
        <begin position="118"/>
        <end position="139"/>
    </location>
</feature>